<accession>A0ABM1JPR8</accession>
<dbReference type="InterPro" id="IPR011992">
    <property type="entry name" value="EF-hand-dom_pair"/>
</dbReference>
<comment type="similarity">
    <text evidence="2">Belongs to the SPARC family.</text>
</comment>
<feature type="compositionally biased region" description="Basic and acidic residues" evidence="10">
    <location>
        <begin position="220"/>
        <end position="253"/>
    </location>
</feature>
<keyword evidence="8" id="KW-1015">Disulfide bond</keyword>
<dbReference type="Proteomes" id="UP000694871">
    <property type="component" value="Unplaced"/>
</dbReference>
<dbReference type="InterPro" id="IPR015369">
    <property type="entry name" value="Follistatin/Osteonectin_EGF"/>
</dbReference>
<dbReference type="RefSeq" id="XP_015263455.1">
    <property type="nucleotide sequence ID" value="XM_015407969.1"/>
</dbReference>
<dbReference type="Pfam" id="PF09289">
    <property type="entry name" value="FOLN"/>
    <property type="match status" value="1"/>
</dbReference>
<feature type="region of interest" description="Disordered" evidence="10">
    <location>
        <begin position="72"/>
        <end position="145"/>
    </location>
</feature>
<dbReference type="GeneID" id="107107667"/>
<evidence type="ECO:0000256" key="8">
    <source>
        <dbReference type="ARBA" id="ARBA00023157"/>
    </source>
</evidence>
<keyword evidence="5" id="KW-0479">Metal-binding</keyword>
<evidence type="ECO:0000259" key="11">
    <source>
        <dbReference type="PROSITE" id="PS51465"/>
    </source>
</evidence>
<keyword evidence="4" id="KW-0272">Extracellular matrix</keyword>
<keyword evidence="9" id="KW-0325">Glycoprotein</keyword>
<evidence type="ECO:0000313" key="13">
    <source>
        <dbReference type="RefSeq" id="XP_015263455.1"/>
    </source>
</evidence>
<dbReference type="Pfam" id="PF00050">
    <property type="entry name" value="Kazal_1"/>
    <property type="match status" value="1"/>
</dbReference>
<dbReference type="SUPFAM" id="SSF47473">
    <property type="entry name" value="EF-hand"/>
    <property type="match status" value="1"/>
</dbReference>
<dbReference type="SUPFAM" id="SSF100895">
    <property type="entry name" value="Kazal-type serine protease inhibitors"/>
    <property type="match status" value="1"/>
</dbReference>
<dbReference type="InterPro" id="IPR002350">
    <property type="entry name" value="Kazal_dom"/>
</dbReference>
<keyword evidence="6" id="KW-0732">Signal</keyword>
<evidence type="ECO:0000256" key="6">
    <source>
        <dbReference type="ARBA" id="ARBA00022729"/>
    </source>
</evidence>
<dbReference type="Gene3D" id="3.30.60.30">
    <property type="match status" value="1"/>
</dbReference>
<feature type="compositionally biased region" description="Basic and acidic residues" evidence="10">
    <location>
        <begin position="1"/>
        <end position="11"/>
    </location>
</feature>
<evidence type="ECO:0000256" key="5">
    <source>
        <dbReference type="ARBA" id="ARBA00022723"/>
    </source>
</evidence>
<organism evidence="12 13">
    <name type="scientific">Gekko japonicus</name>
    <name type="common">Schlegel's Japanese gecko</name>
    <dbReference type="NCBI Taxonomy" id="146911"/>
    <lineage>
        <taxon>Eukaryota</taxon>
        <taxon>Metazoa</taxon>
        <taxon>Chordata</taxon>
        <taxon>Craniata</taxon>
        <taxon>Vertebrata</taxon>
        <taxon>Euteleostomi</taxon>
        <taxon>Lepidosauria</taxon>
        <taxon>Squamata</taxon>
        <taxon>Bifurcata</taxon>
        <taxon>Gekkota</taxon>
        <taxon>Gekkonidae</taxon>
        <taxon>Gekkoninae</taxon>
        <taxon>Gekko</taxon>
    </lineage>
</organism>
<feature type="compositionally biased region" description="Basic and acidic residues" evidence="10">
    <location>
        <begin position="108"/>
        <end position="123"/>
    </location>
</feature>
<dbReference type="InterPro" id="IPR003645">
    <property type="entry name" value="Fol_N"/>
</dbReference>
<dbReference type="PROSITE" id="PS51465">
    <property type="entry name" value="KAZAL_2"/>
    <property type="match status" value="1"/>
</dbReference>
<dbReference type="InterPro" id="IPR001999">
    <property type="entry name" value="Osteonectin_CS"/>
</dbReference>
<keyword evidence="12" id="KW-1185">Reference proteome</keyword>
<dbReference type="Gene3D" id="1.10.238.10">
    <property type="entry name" value="EF-hand"/>
    <property type="match status" value="1"/>
</dbReference>
<dbReference type="SMART" id="SM00280">
    <property type="entry name" value="KAZAL"/>
    <property type="match status" value="1"/>
</dbReference>
<feature type="region of interest" description="Disordered" evidence="10">
    <location>
        <begin position="219"/>
        <end position="288"/>
    </location>
</feature>
<keyword evidence="3" id="KW-0964">Secreted</keyword>
<dbReference type="PANTHER" id="PTHR13866">
    <property type="entry name" value="SPARC OSTEONECTIN"/>
    <property type="match status" value="1"/>
</dbReference>
<dbReference type="CDD" id="cd16231">
    <property type="entry name" value="EFh_SPARC_like"/>
    <property type="match status" value="1"/>
</dbReference>
<keyword evidence="7" id="KW-0106">Calcium</keyword>
<feature type="compositionally biased region" description="Acidic residues" evidence="10">
    <location>
        <begin position="72"/>
        <end position="88"/>
    </location>
</feature>
<sequence>MDTDARSDTSLHRSNRGHYPVKRRDTVDYYQDGPEDPDMELHKGWEEDGWKYNKNAIEMFARSKMLEQIVMEEEAEDEEEEQEGEEAEVWGGINYRDRRQTVQFNIPEDLRSSDHKDNKHGDTPRYSNQPLHLTTNQDKDDEQIEGNDQSMPAELLKGGQLNNSRTINENNPDAEWLRLGDEHIFQNINQNSTDHKDQVTRETTQGAAGLMAIEVGSQIHKQDESKNDFQKSSEEHDDSFRRRQEAMYQEGERIQSNGQGSINREERPGEEIKRGENIAPSGTMDPKINVKGLVQTEPDYNKEDELDGSENKEHNVSTSLKVNIVKMAELENSTKSTGKPYSDGKSYEGSTTAPIPDPCRDFYCKTGKVCQADEEGKLSCVCQDPATCPSTKNYQRVCGTDNKTYEDTCQLFGTKCHLEGTKVGHQLHLDYMGTCKYLPPCTDYEMEQFPVRMRDWLKNVLMQFYKQDLDKGGFLTDKQRNKVKKIYLDEKRLPAGYHPTEILLRDFEKNYRTYTYPIHWHFNRLDQHPTDRTLTHSELAPLRASLVPMEHCVTPFFQRCDSDKDKHISLQEWCHCFGIKEEDIDENLLF</sequence>
<dbReference type="PANTHER" id="PTHR13866:SF16">
    <property type="entry name" value="SPARC-LIKE PROTEIN 1"/>
    <property type="match status" value="1"/>
</dbReference>
<feature type="domain" description="Kazal-like" evidence="11">
    <location>
        <begin position="381"/>
        <end position="437"/>
    </location>
</feature>
<reference evidence="13" key="1">
    <citation type="submission" date="2025-08" db="UniProtKB">
        <authorList>
            <consortium name="RefSeq"/>
        </authorList>
    </citation>
    <scope>IDENTIFICATION</scope>
</reference>
<dbReference type="PROSITE" id="PS00613">
    <property type="entry name" value="OSTEONECTIN_2"/>
    <property type="match status" value="1"/>
</dbReference>
<evidence type="ECO:0000256" key="7">
    <source>
        <dbReference type="ARBA" id="ARBA00022837"/>
    </source>
</evidence>
<feature type="compositionally biased region" description="Polar residues" evidence="10">
    <location>
        <begin position="125"/>
        <end position="136"/>
    </location>
</feature>
<dbReference type="InterPro" id="IPR036058">
    <property type="entry name" value="Kazal_dom_sf"/>
</dbReference>
<evidence type="ECO:0000256" key="1">
    <source>
        <dbReference type="ARBA" id="ARBA00004498"/>
    </source>
</evidence>
<gene>
    <name evidence="13" type="primary">LOC107107667</name>
</gene>
<evidence type="ECO:0000256" key="10">
    <source>
        <dbReference type="SAM" id="MobiDB-lite"/>
    </source>
</evidence>
<comment type="subcellular location">
    <subcellularLocation>
        <location evidence="1">Secreted</location>
        <location evidence="1">Extracellular space</location>
        <location evidence="1">Extracellular matrix</location>
    </subcellularLocation>
</comment>
<evidence type="ECO:0000256" key="4">
    <source>
        <dbReference type="ARBA" id="ARBA00022530"/>
    </source>
</evidence>
<dbReference type="InterPro" id="IPR019577">
    <property type="entry name" value="SPARC/Testican_Ca-bd-dom"/>
</dbReference>
<proteinExistence type="inferred from homology"/>
<feature type="compositionally biased region" description="Basic and acidic residues" evidence="10">
    <location>
        <begin position="263"/>
        <end position="276"/>
    </location>
</feature>
<name>A0ABM1JPR8_GEKJA</name>
<evidence type="ECO:0000313" key="12">
    <source>
        <dbReference type="Proteomes" id="UP000694871"/>
    </source>
</evidence>
<dbReference type="InterPro" id="IPR018247">
    <property type="entry name" value="EF_Hand_1_Ca_BS"/>
</dbReference>
<evidence type="ECO:0000256" key="3">
    <source>
        <dbReference type="ARBA" id="ARBA00022525"/>
    </source>
</evidence>
<protein>
    <submittedName>
        <fullName evidence="13">SPARC-like protein 1</fullName>
    </submittedName>
</protein>
<feature type="region of interest" description="Disordered" evidence="10">
    <location>
        <begin position="1"/>
        <end position="41"/>
    </location>
</feature>
<evidence type="ECO:0000256" key="2">
    <source>
        <dbReference type="ARBA" id="ARBA00006404"/>
    </source>
</evidence>
<evidence type="ECO:0000256" key="9">
    <source>
        <dbReference type="ARBA" id="ARBA00023180"/>
    </source>
</evidence>
<dbReference type="PROSITE" id="PS00018">
    <property type="entry name" value="EF_HAND_1"/>
    <property type="match status" value="1"/>
</dbReference>
<dbReference type="Pfam" id="PF10591">
    <property type="entry name" value="SPARC_Ca_bdg"/>
    <property type="match status" value="1"/>
</dbReference>
<dbReference type="SMART" id="SM00274">
    <property type="entry name" value="FOLN"/>
    <property type="match status" value="1"/>
</dbReference>